<proteinExistence type="predicted"/>
<evidence type="ECO:0000313" key="3">
    <source>
        <dbReference type="Proteomes" id="UP001153292"/>
    </source>
</evidence>
<name>A0ABN8L4G3_CHISP</name>
<accession>A0ABN8L4G3</accession>
<evidence type="ECO:0000313" key="2">
    <source>
        <dbReference type="EMBL" id="CAH2986038.1"/>
    </source>
</evidence>
<reference evidence="2" key="1">
    <citation type="submission" date="2021-12" db="EMBL/GenBank/DDBJ databases">
        <authorList>
            <person name="King R."/>
        </authorList>
    </citation>
    <scope>NUCLEOTIDE SEQUENCE</scope>
</reference>
<sequence>MTTPAKPNEPLKKGETKKSFLSNTGKALQSTPMRQVFTPRPVNVGALIYNDTDANDNEINVEEFEFSKPTYKYDNFVSDMHDYLALPVTVIAQQVSPPSTPPPLVKHSLSMEYEDSYEDDFFRDDFSTMTECFQDNELGLPGLY</sequence>
<gene>
    <name evidence="2" type="ORF">CHILSU_LOCUS5796</name>
</gene>
<feature type="compositionally biased region" description="Basic and acidic residues" evidence="1">
    <location>
        <begin position="9"/>
        <end position="18"/>
    </location>
</feature>
<evidence type="ECO:0000256" key="1">
    <source>
        <dbReference type="SAM" id="MobiDB-lite"/>
    </source>
</evidence>
<dbReference type="Proteomes" id="UP001153292">
    <property type="component" value="Chromosome 20"/>
</dbReference>
<protein>
    <recommendedName>
        <fullName evidence="4">AGC-kinase C-terminal domain-containing protein</fullName>
    </recommendedName>
</protein>
<feature type="region of interest" description="Disordered" evidence="1">
    <location>
        <begin position="1"/>
        <end position="25"/>
    </location>
</feature>
<keyword evidence="3" id="KW-1185">Reference proteome</keyword>
<organism evidence="2 3">
    <name type="scientific">Chilo suppressalis</name>
    <name type="common">Asiatic rice borer moth</name>
    <dbReference type="NCBI Taxonomy" id="168631"/>
    <lineage>
        <taxon>Eukaryota</taxon>
        <taxon>Metazoa</taxon>
        <taxon>Ecdysozoa</taxon>
        <taxon>Arthropoda</taxon>
        <taxon>Hexapoda</taxon>
        <taxon>Insecta</taxon>
        <taxon>Pterygota</taxon>
        <taxon>Neoptera</taxon>
        <taxon>Endopterygota</taxon>
        <taxon>Lepidoptera</taxon>
        <taxon>Glossata</taxon>
        <taxon>Ditrysia</taxon>
        <taxon>Pyraloidea</taxon>
        <taxon>Crambidae</taxon>
        <taxon>Crambinae</taxon>
        <taxon>Chilo</taxon>
    </lineage>
</organism>
<dbReference type="EMBL" id="OU963913">
    <property type="protein sequence ID" value="CAH2986038.1"/>
    <property type="molecule type" value="Genomic_DNA"/>
</dbReference>
<evidence type="ECO:0008006" key="4">
    <source>
        <dbReference type="Google" id="ProtNLM"/>
    </source>
</evidence>